<dbReference type="WBParaSite" id="NBR_0002200901-mRNA-1">
    <property type="protein sequence ID" value="NBR_0002200901-mRNA-1"/>
    <property type="gene ID" value="NBR_0002200901"/>
</dbReference>
<evidence type="ECO:0000313" key="1">
    <source>
        <dbReference type="EMBL" id="VDL86535.1"/>
    </source>
</evidence>
<accession>A0A0N4YXN7</accession>
<dbReference type="AlphaFoldDB" id="A0A0N4YXN7"/>
<dbReference type="EMBL" id="UYSL01027238">
    <property type="protein sequence ID" value="VDL86535.1"/>
    <property type="molecule type" value="Genomic_DNA"/>
</dbReference>
<organism evidence="3">
    <name type="scientific">Nippostrongylus brasiliensis</name>
    <name type="common">Rat hookworm</name>
    <dbReference type="NCBI Taxonomy" id="27835"/>
    <lineage>
        <taxon>Eukaryota</taxon>
        <taxon>Metazoa</taxon>
        <taxon>Ecdysozoa</taxon>
        <taxon>Nematoda</taxon>
        <taxon>Chromadorea</taxon>
        <taxon>Rhabditida</taxon>
        <taxon>Rhabditina</taxon>
        <taxon>Rhabditomorpha</taxon>
        <taxon>Strongyloidea</taxon>
        <taxon>Heligmosomidae</taxon>
        <taxon>Nippostrongylus</taxon>
    </lineage>
</organism>
<name>A0A0N4YXN7_NIPBR</name>
<proteinExistence type="predicted"/>
<reference evidence="3" key="1">
    <citation type="submission" date="2017-02" db="UniProtKB">
        <authorList>
            <consortium name="WormBaseParasite"/>
        </authorList>
    </citation>
    <scope>IDENTIFICATION</scope>
</reference>
<reference evidence="1 2" key="2">
    <citation type="submission" date="2018-11" db="EMBL/GenBank/DDBJ databases">
        <authorList>
            <consortium name="Pathogen Informatics"/>
        </authorList>
    </citation>
    <scope>NUCLEOTIDE SEQUENCE [LARGE SCALE GENOMIC DNA]</scope>
</reference>
<evidence type="ECO:0000313" key="2">
    <source>
        <dbReference type="Proteomes" id="UP000271162"/>
    </source>
</evidence>
<keyword evidence="2" id="KW-1185">Reference proteome</keyword>
<dbReference type="Proteomes" id="UP000271162">
    <property type="component" value="Unassembled WGS sequence"/>
</dbReference>
<gene>
    <name evidence="1" type="ORF">NBR_LOCUS22010</name>
</gene>
<sequence>MVNSPAFQEAVEEASCSAFTSISSQFCQSPRRLDELTGGDGEQNKQATRLGFGYLAEQWARKHVRIIITVS</sequence>
<evidence type="ECO:0000313" key="3">
    <source>
        <dbReference type="WBParaSite" id="NBR_0002200901-mRNA-1"/>
    </source>
</evidence>
<protein>
    <submittedName>
        <fullName evidence="1 3">Uncharacterized protein</fullName>
    </submittedName>
</protein>